<proteinExistence type="inferred from homology"/>
<dbReference type="AlphaFoldDB" id="A0A835LG15"/>
<dbReference type="Proteomes" id="UP000631114">
    <property type="component" value="Unassembled WGS sequence"/>
</dbReference>
<protein>
    <recommendedName>
        <fullName evidence="4">Small auxin up regulated protein</fullName>
    </recommendedName>
</protein>
<gene>
    <name evidence="2" type="ORF">IFM89_002082</name>
</gene>
<reference evidence="2 3" key="1">
    <citation type="submission" date="2020-10" db="EMBL/GenBank/DDBJ databases">
        <title>The Coptis chinensis genome and diversification of protoberbering-type alkaloids.</title>
        <authorList>
            <person name="Wang B."/>
            <person name="Shu S."/>
            <person name="Song C."/>
            <person name="Liu Y."/>
        </authorList>
    </citation>
    <scope>NUCLEOTIDE SEQUENCE [LARGE SCALE GENOMIC DNA]</scope>
    <source>
        <strain evidence="2">HL-2020</strain>
        <tissue evidence="2">Leaf</tissue>
    </source>
</reference>
<evidence type="ECO:0008006" key="4">
    <source>
        <dbReference type="Google" id="ProtNLM"/>
    </source>
</evidence>
<evidence type="ECO:0000313" key="2">
    <source>
        <dbReference type="EMBL" id="KAF9591127.1"/>
    </source>
</evidence>
<comment type="caution">
    <text evidence="2">The sequence shown here is derived from an EMBL/GenBank/DDBJ whole genome shotgun (WGS) entry which is preliminary data.</text>
</comment>
<dbReference type="PANTHER" id="PTHR31374:SF311">
    <property type="entry name" value="SMALL AUXIN-UP RNA"/>
    <property type="match status" value="1"/>
</dbReference>
<evidence type="ECO:0000256" key="1">
    <source>
        <dbReference type="ARBA" id="ARBA00006974"/>
    </source>
</evidence>
<name>A0A835LG15_9MAGN</name>
<accession>A0A835LG15</accession>
<comment type="similarity">
    <text evidence="1">Belongs to the ARG7 family.</text>
</comment>
<sequence>MSPITDMKKKLFSPLKKLTTNPKKEEVPKGFLLVYVGEESEAYRIPLQYISSPLFPSLLSEKDRDLEFEEVKGPIILSCTIEKFEQFLQVV</sequence>
<keyword evidence="3" id="KW-1185">Reference proteome</keyword>
<dbReference type="OrthoDB" id="1489976at2759"/>
<dbReference type="EMBL" id="JADFTS010000008">
    <property type="protein sequence ID" value="KAF9591127.1"/>
    <property type="molecule type" value="Genomic_DNA"/>
</dbReference>
<organism evidence="2 3">
    <name type="scientific">Coptis chinensis</name>
    <dbReference type="NCBI Taxonomy" id="261450"/>
    <lineage>
        <taxon>Eukaryota</taxon>
        <taxon>Viridiplantae</taxon>
        <taxon>Streptophyta</taxon>
        <taxon>Embryophyta</taxon>
        <taxon>Tracheophyta</taxon>
        <taxon>Spermatophyta</taxon>
        <taxon>Magnoliopsida</taxon>
        <taxon>Ranunculales</taxon>
        <taxon>Ranunculaceae</taxon>
        <taxon>Coptidoideae</taxon>
        <taxon>Coptis</taxon>
    </lineage>
</organism>
<dbReference type="Pfam" id="PF02519">
    <property type="entry name" value="Auxin_inducible"/>
    <property type="match status" value="1"/>
</dbReference>
<evidence type="ECO:0000313" key="3">
    <source>
        <dbReference type="Proteomes" id="UP000631114"/>
    </source>
</evidence>
<dbReference type="PANTHER" id="PTHR31374">
    <property type="entry name" value="AUXIN-INDUCED PROTEIN-LIKE-RELATED"/>
    <property type="match status" value="1"/>
</dbReference>
<dbReference type="GO" id="GO:0009733">
    <property type="term" value="P:response to auxin"/>
    <property type="evidence" value="ECO:0007669"/>
    <property type="project" value="InterPro"/>
</dbReference>
<dbReference type="InterPro" id="IPR003676">
    <property type="entry name" value="SAUR_fam"/>
</dbReference>